<sequence length="430" mass="46150">MSQSTDRRPDPSARGPLGDGLWVRDPDGYWAAIDQAVRDAGLDAPVLALDRSALEHNAADLLRRASGVPIRIASKSLRVRSVVADLATRPGFHGVLAYDLAEAHWLATTTDIADVLVGYPTVRRDALAAFVTDEVATSRVTLLVDSVDQLDIVDFVAPPASRRPVRVALDLDASYRLLGGRVHVGVRRSPVHSRREALDLARTVAARDGFDLVGVMSYEAQVAGVANRVPGRAAMNKVVSLMQRRSMAELRRRRGKVIAELRELADLEFVNGGGTGSLEETARDRSVTDIAAGSGLFGGHLFDGYAHFRPAPALAFGLDVVRRPARDIVTCAGGGWIASGPPGADRLPKPVWPRGLDYLGAEAAGEVQTPLRGRAASALAVGDRVWFRHTKSGEVCERARQVAVIDLDDAGRAVVTEVIPTYRGEGKCFL</sequence>
<dbReference type="InterPro" id="IPR029066">
    <property type="entry name" value="PLP-binding_barrel"/>
</dbReference>
<dbReference type="InterPro" id="IPR001608">
    <property type="entry name" value="Ala_racemase_N"/>
</dbReference>
<protein>
    <submittedName>
        <fullName evidence="3">Predicted amino acid aldolase or racemase</fullName>
    </submittedName>
</protein>
<name>A0ABD7V6Z3_9ACTN</name>
<evidence type="ECO:0000256" key="1">
    <source>
        <dbReference type="SAM" id="MobiDB-lite"/>
    </source>
</evidence>
<comment type="caution">
    <text evidence="3">The sequence shown here is derived from an EMBL/GenBank/DDBJ whole genome shotgun (WGS) entry which is preliminary data.</text>
</comment>
<dbReference type="RefSeq" id="WP_040526236.1">
    <property type="nucleotide sequence ID" value="NZ_CAACYD010000007.1"/>
</dbReference>
<dbReference type="PANTHER" id="PTHR28004">
    <property type="entry name" value="ZGC:162816-RELATED"/>
    <property type="match status" value="1"/>
</dbReference>
<dbReference type="Proteomes" id="UP000360750">
    <property type="component" value="Unassembled WGS sequence"/>
</dbReference>
<feature type="region of interest" description="Disordered" evidence="1">
    <location>
        <begin position="1"/>
        <end position="20"/>
    </location>
</feature>
<accession>A0ABD7V6Z3</accession>
<organism evidence="3 4">
    <name type="scientific">Gordonia paraffinivorans</name>
    <dbReference type="NCBI Taxonomy" id="175628"/>
    <lineage>
        <taxon>Bacteria</taxon>
        <taxon>Bacillati</taxon>
        <taxon>Actinomycetota</taxon>
        <taxon>Actinomycetes</taxon>
        <taxon>Mycobacteriales</taxon>
        <taxon>Gordoniaceae</taxon>
        <taxon>Gordonia</taxon>
    </lineage>
</organism>
<dbReference type="Pfam" id="PF01168">
    <property type="entry name" value="Ala_racemase_N"/>
    <property type="match status" value="1"/>
</dbReference>
<dbReference type="GeneID" id="60751546"/>
<dbReference type="InterPro" id="IPR051466">
    <property type="entry name" value="D-amino_acid_metab_enzyme"/>
</dbReference>
<proteinExistence type="predicted"/>
<evidence type="ECO:0000313" key="4">
    <source>
        <dbReference type="Proteomes" id="UP000360750"/>
    </source>
</evidence>
<evidence type="ECO:0000313" key="3">
    <source>
        <dbReference type="EMBL" id="VFA89997.1"/>
    </source>
</evidence>
<reference evidence="3 4" key="1">
    <citation type="submission" date="2019-02" db="EMBL/GenBank/DDBJ databases">
        <authorList>
            <consortium name="Pathogen Informatics"/>
        </authorList>
    </citation>
    <scope>NUCLEOTIDE SEQUENCE [LARGE SCALE GENOMIC DNA]</scope>
    <source>
        <strain evidence="3 4">3012STDY6756503</strain>
    </source>
</reference>
<dbReference type="Gene3D" id="3.20.20.10">
    <property type="entry name" value="Alanine racemase"/>
    <property type="match status" value="1"/>
</dbReference>
<feature type="compositionally biased region" description="Basic and acidic residues" evidence="1">
    <location>
        <begin position="1"/>
        <end position="11"/>
    </location>
</feature>
<feature type="domain" description="Alanine racemase N-terminal" evidence="2">
    <location>
        <begin position="50"/>
        <end position="244"/>
    </location>
</feature>
<dbReference type="EMBL" id="CAACYD010000007">
    <property type="protein sequence ID" value="VFA89997.1"/>
    <property type="molecule type" value="Genomic_DNA"/>
</dbReference>
<dbReference type="AlphaFoldDB" id="A0ABD7V6Z3"/>
<dbReference type="SUPFAM" id="SSF51419">
    <property type="entry name" value="PLP-binding barrel"/>
    <property type="match status" value="1"/>
</dbReference>
<evidence type="ECO:0000259" key="2">
    <source>
        <dbReference type="Pfam" id="PF01168"/>
    </source>
</evidence>
<gene>
    <name evidence="3" type="ORF">NCTC8139_03575</name>
</gene>
<dbReference type="PANTHER" id="PTHR28004:SF2">
    <property type="entry name" value="D-SERINE DEHYDRATASE"/>
    <property type="match status" value="1"/>
</dbReference>